<name>A0A6G1BGY8_9ORYZ</name>
<dbReference type="EMBL" id="SPHZ02000012">
    <property type="protein sequence ID" value="KAF0887595.1"/>
    <property type="molecule type" value="Genomic_DNA"/>
</dbReference>
<comment type="caution">
    <text evidence="2">The sequence shown here is derived from an EMBL/GenBank/DDBJ whole genome shotgun (WGS) entry which is preliminary data.</text>
</comment>
<evidence type="ECO:0000313" key="2">
    <source>
        <dbReference type="EMBL" id="KAF0887595.1"/>
    </source>
</evidence>
<dbReference type="OrthoDB" id="693430at2759"/>
<feature type="region of interest" description="Disordered" evidence="1">
    <location>
        <begin position="47"/>
        <end position="66"/>
    </location>
</feature>
<gene>
    <name evidence="2" type="ORF">E2562_002312</name>
</gene>
<protein>
    <submittedName>
        <fullName evidence="2">Uncharacterized protein</fullName>
    </submittedName>
</protein>
<evidence type="ECO:0000313" key="3">
    <source>
        <dbReference type="Proteomes" id="UP000479710"/>
    </source>
</evidence>
<dbReference type="AlphaFoldDB" id="A0A6G1BGY8"/>
<feature type="region of interest" description="Disordered" evidence="1">
    <location>
        <begin position="107"/>
        <end position="162"/>
    </location>
</feature>
<dbReference type="Proteomes" id="UP000479710">
    <property type="component" value="Unassembled WGS sequence"/>
</dbReference>
<keyword evidence="3" id="KW-1185">Reference proteome</keyword>
<evidence type="ECO:0000256" key="1">
    <source>
        <dbReference type="SAM" id="MobiDB-lite"/>
    </source>
</evidence>
<proteinExistence type="predicted"/>
<reference evidence="2 3" key="1">
    <citation type="submission" date="2019-11" db="EMBL/GenBank/DDBJ databases">
        <title>Whole genome sequence of Oryza granulata.</title>
        <authorList>
            <person name="Li W."/>
        </authorList>
    </citation>
    <scope>NUCLEOTIDE SEQUENCE [LARGE SCALE GENOMIC DNA]</scope>
    <source>
        <strain evidence="3">cv. Menghai</strain>
        <tissue evidence="2">Leaf</tissue>
    </source>
</reference>
<accession>A0A6G1BGY8</accession>
<sequence length="162" mass="17531">MRYKGCTEKGSKMSGRHKCPICKTYGHHWHNCKEGDPEQVAAMLAERGSPKKRMKKTNPPTSETSIVVAPTVAPIMTYPPRSRSLTGSNQLEPSNIVVAVPTLGEQTTPLAPTKAKGKTKGKLQTVAAPDSPAMGTRSKRKSPAMGTRSKRKLMDQTMDVAS</sequence>
<organism evidence="2 3">
    <name type="scientific">Oryza meyeriana var. granulata</name>
    <dbReference type="NCBI Taxonomy" id="110450"/>
    <lineage>
        <taxon>Eukaryota</taxon>
        <taxon>Viridiplantae</taxon>
        <taxon>Streptophyta</taxon>
        <taxon>Embryophyta</taxon>
        <taxon>Tracheophyta</taxon>
        <taxon>Spermatophyta</taxon>
        <taxon>Magnoliopsida</taxon>
        <taxon>Liliopsida</taxon>
        <taxon>Poales</taxon>
        <taxon>Poaceae</taxon>
        <taxon>BOP clade</taxon>
        <taxon>Oryzoideae</taxon>
        <taxon>Oryzeae</taxon>
        <taxon>Oryzinae</taxon>
        <taxon>Oryza</taxon>
        <taxon>Oryza meyeriana</taxon>
    </lineage>
</organism>